<dbReference type="InterPro" id="IPR000432">
    <property type="entry name" value="DNA_mismatch_repair_MutS_C"/>
</dbReference>
<evidence type="ECO:0000256" key="1">
    <source>
        <dbReference type="ARBA" id="ARBA00022741"/>
    </source>
</evidence>
<proteinExistence type="predicted"/>
<keyword evidence="3" id="KW-0238">DNA-binding</keyword>
<accession>A0A1H1M0S8</accession>
<keyword evidence="2" id="KW-0067">ATP-binding</keyword>
<feature type="transmembrane region" description="Helical" evidence="4">
    <location>
        <begin position="26"/>
        <end position="47"/>
    </location>
</feature>
<evidence type="ECO:0000259" key="5">
    <source>
        <dbReference type="SMART" id="SM00534"/>
    </source>
</evidence>
<evidence type="ECO:0000256" key="3">
    <source>
        <dbReference type="ARBA" id="ARBA00023125"/>
    </source>
</evidence>
<evidence type="ECO:0000313" key="6">
    <source>
        <dbReference type="EMBL" id="SDR80297.1"/>
    </source>
</evidence>
<dbReference type="InterPro" id="IPR045076">
    <property type="entry name" value="MutS"/>
</dbReference>
<keyword evidence="4" id="KW-1133">Transmembrane helix</keyword>
<feature type="domain" description="DNA mismatch repair proteins mutS family" evidence="5">
    <location>
        <begin position="416"/>
        <end position="588"/>
    </location>
</feature>
<feature type="transmembrane region" description="Helical" evidence="4">
    <location>
        <begin position="210"/>
        <end position="230"/>
    </location>
</feature>
<keyword evidence="4" id="KW-0812">Transmembrane</keyword>
<keyword evidence="7" id="KW-1185">Reference proteome</keyword>
<dbReference type="Proteomes" id="UP000198858">
    <property type="component" value="Chromosome I"/>
</dbReference>
<feature type="transmembrane region" description="Helical" evidence="4">
    <location>
        <begin position="236"/>
        <end position="254"/>
    </location>
</feature>
<dbReference type="InterPro" id="IPR027417">
    <property type="entry name" value="P-loop_NTPase"/>
</dbReference>
<dbReference type="STRING" id="1250231.SAMN04488552_1097"/>
<dbReference type="AlphaFoldDB" id="A0A1H1M0S8"/>
<keyword evidence="1" id="KW-0547">Nucleotide-binding</keyword>
<dbReference type="GO" id="GO:0005524">
    <property type="term" value="F:ATP binding"/>
    <property type="evidence" value="ECO:0007669"/>
    <property type="project" value="UniProtKB-KW"/>
</dbReference>
<evidence type="ECO:0000256" key="2">
    <source>
        <dbReference type="ARBA" id="ARBA00022840"/>
    </source>
</evidence>
<dbReference type="GO" id="GO:0006298">
    <property type="term" value="P:mismatch repair"/>
    <property type="evidence" value="ECO:0007669"/>
    <property type="project" value="InterPro"/>
</dbReference>
<dbReference type="GO" id="GO:0005829">
    <property type="term" value="C:cytosol"/>
    <property type="evidence" value="ECO:0007669"/>
    <property type="project" value="TreeGrafter"/>
</dbReference>
<feature type="transmembrane region" description="Helical" evidence="4">
    <location>
        <begin position="53"/>
        <end position="69"/>
    </location>
</feature>
<dbReference type="PANTHER" id="PTHR11361">
    <property type="entry name" value="DNA MISMATCH REPAIR PROTEIN MUTS FAMILY MEMBER"/>
    <property type="match status" value="1"/>
</dbReference>
<dbReference type="Pfam" id="PF00488">
    <property type="entry name" value="MutS_V"/>
    <property type="match status" value="1"/>
</dbReference>
<dbReference type="RefSeq" id="WP_089661603.1">
    <property type="nucleotide sequence ID" value="NZ_LT629745.1"/>
</dbReference>
<dbReference type="Gene3D" id="3.40.50.300">
    <property type="entry name" value="P-loop containing nucleotide triphosphate hydrolases"/>
    <property type="match status" value="1"/>
</dbReference>
<dbReference type="GO" id="GO:0140664">
    <property type="term" value="F:ATP-dependent DNA damage sensor activity"/>
    <property type="evidence" value="ECO:0007669"/>
    <property type="project" value="InterPro"/>
</dbReference>
<protein>
    <submittedName>
        <fullName evidence="6">MutS domain V</fullName>
    </submittedName>
</protein>
<evidence type="ECO:0000313" key="7">
    <source>
        <dbReference type="Proteomes" id="UP000198858"/>
    </source>
</evidence>
<dbReference type="PANTHER" id="PTHR11361:SF99">
    <property type="entry name" value="DNA MISMATCH REPAIR PROTEIN"/>
    <property type="match status" value="1"/>
</dbReference>
<dbReference type="SUPFAM" id="SSF52540">
    <property type="entry name" value="P-loop containing nucleoside triphosphate hydrolases"/>
    <property type="match status" value="1"/>
</dbReference>
<sequence>MTEAEEFYSSRQAKYIDLKNKISKKLVISSTLRLTVFLAICASIYFFFGNINIILPVALVLIAVFLFLISRHSDLKKEKDKLEALIGINKLELRILKTRDFSDLADGVKFEPEDHEFSRDIDLFGRKSFFQFLNRTALKEGKARLAKILLANTTVDIIKKQEAVKELASKADWRQNYSATATLVKTETNSRKILNWIRNYKSFVPNYMKWLPAVFSVLSVAVLILFYLDIIGGSQVLLWFIIGVLITGVFLKRISELSGMVSKAQDTFQQYHQLLSFLENEEFESELMKEVKTSITSGSRKASNILKEFSKAMDALDQRNNFLFGILANGFLLWDLRQCYRLEKWIEKHQTAVENWFEAVERTDAYNSLGNFAFNHSNYHFPEILEKGGGITAKNLGHPLLDPNKRINNDFRIDGEQFFIITGANMAGKSTFLRTVALQIVMANLGLPVCADSCSYSPTKLISSMRTNDSLGDDESYFFSELKRLKFIVDKIQTEDYFIILDEILKGTNSTDKAIGSRKFVQRLVGTNSTGIIATHDLSLCEISKELSQVKNFYFDAEIVNDELHFDYHLKDGICQNMNASFLLRKMNIVEE</sequence>
<dbReference type="GO" id="GO:0030983">
    <property type="term" value="F:mismatched DNA binding"/>
    <property type="evidence" value="ECO:0007669"/>
    <property type="project" value="InterPro"/>
</dbReference>
<reference evidence="6 7" key="1">
    <citation type="submission" date="2016-10" db="EMBL/GenBank/DDBJ databases">
        <authorList>
            <person name="Varghese N."/>
            <person name="Submissions S."/>
        </authorList>
    </citation>
    <scope>NUCLEOTIDE SEQUENCE [LARGE SCALE GENOMIC DNA]</scope>
    <source>
        <strain evidence="6 7">Mar_2010_102</strain>
    </source>
</reference>
<keyword evidence="4" id="KW-0472">Membrane</keyword>
<dbReference type="EMBL" id="LT629745">
    <property type="protein sequence ID" value="SDR80297.1"/>
    <property type="molecule type" value="Genomic_DNA"/>
</dbReference>
<gene>
    <name evidence="6" type="ORF">SAMN04488552_1097</name>
</gene>
<name>A0A1H1M0S8_9FLAO</name>
<dbReference type="SMART" id="SM00534">
    <property type="entry name" value="MUTSac"/>
    <property type="match status" value="1"/>
</dbReference>
<organism evidence="6 7">
    <name type="scientific">Christiangramia echinicola</name>
    <dbReference type="NCBI Taxonomy" id="279359"/>
    <lineage>
        <taxon>Bacteria</taxon>
        <taxon>Pseudomonadati</taxon>
        <taxon>Bacteroidota</taxon>
        <taxon>Flavobacteriia</taxon>
        <taxon>Flavobacteriales</taxon>
        <taxon>Flavobacteriaceae</taxon>
        <taxon>Christiangramia</taxon>
    </lineage>
</organism>
<evidence type="ECO:0000256" key="4">
    <source>
        <dbReference type="SAM" id="Phobius"/>
    </source>
</evidence>